<feature type="region of interest" description="Disordered" evidence="5">
    <location>
        <begin position="24"/>
        <end position="66"/>
    </location>
</feature>
<accession>A0ABQ8MPQ3</accession>
<organism evidence="7 8">
    <name type="scientific">Labeo rohita</name>
    <name type="common">Indian major carp</name>
    <name type="synonym">Cyprinus rohita</name>
    <dbReference type="NCBI Taxonomy" id="84645"/>
    <lineage>
        <taxon>Eukaryota</taxon>
        <taxon>Metazoa</taxon>
        <taxon>Chordata</taxon>
        <taxon>Craniata</taxon>
        <taxon>Vertebrata</taxon>
        <taxon>Euteleostomi</taxon>
        <taxon>Actinopterygii</taxon>
        <taxon>Neopterygii</taxon>
        <taxon>Teleostei</taxon>
        <taxon>Ostariophysi</taxon>
        <taxon>Cypriniformes</taxon>
        <taxon>Cyprinidae</taxon>
        <taxon>Labeoninae</taxon>
        <taxon>Labeonini</taxon>
        <taxon>Labeo</taxon>
    </lineage>
</organism>
<evidence type="ECO:0000256" key="5">
    <source>
        <dbReference type="SAM" id="MobiDB-lite"/>
    </source>
</evidence>
<dbReference type="PROSITE" id="PS50023">
    <property type="entry name" value="LIM_DOMAIN_2"/>
    <property type="match status" value="1"/>
</dbReference>
<evidence type="ECO:0000256" key="4">
    <source>
        <dbReference type="PROSITE-ProRule" id="PRU00125"/>
    </source>
</evidence>
<dbReference type="EMBL" id="JACTAM010000005">
    <property type="protein sequence ID" value="KAI2664817.1"/>
    <property type="molecule type" value="Genomic_DNA"/>
</dbReference>
<sequence length="538" mass="59493">MIVDERQAVFQATKVRNHLKNDGSWINKSQDVQDTQSDVKARKPIKLVKPKNDSSPESSLASPSINPCAESAVTVSSSQDSSIPPQSSYVMSALRKFEPKENTPVRNGSNLAKSAHPDIEDSRRAHVEEAAKTSIVKPAEQPPADVPVKDIVKKPIVKPVEEPLKTHADTPKMNEVKKPIVKPVEEPLKTHADTPKMNEVKKPVVKPVEEPLKTHEDAAKMNEVKKPIVKPVEEPLKTHADTPKMNEVKKPVVKPVEEPLKTHADTPKMNEVKKPIVKPVEEPLKTHADTPKMNEVKKPVVKPVEEPLKTHEDAAKMNVAEKPIVKPVEEPLKTHADAPKKELVEKPEEKPVEEPLKTPTDVHVKNIVEKPVEESLKTHIEETGKTPVKTVKTLHETPAKPSGMLTTENKGENMVEQVTVAHAPIVEAPLAPRQAQNQPTCIQHGESSTKTTTEPTEEHHKLNSKIQLNNKDKTLCSFCKLPVDGNVKISINIPAICCHPDCFKCNDCSTPLGDLSSSMYHYAGKILCGNCFDQIFQL</sequence>
<feature type="compositionally biased region" description="Polar residues" evidence="5">
    <location>
        <begin position="24"/>
        <end position="38"/>
    </location>
</feature>
<name>A0ABQ8MPQ3_LABRO</name>
<feature type="region of interest" description="Disordered" evidence="5">
    <location>
        <begin position="433"/>
        <end position="463"/>
    </location>
</feature>
<dbReference type="Gene3D" id="2.10.110.10">
    <property type="entry name" value="Cysteine Rich Protein"/>
    <property type="match status" value="1"/>
</dbReference>
<dbReference type="InterPro" id="IPR001781">
    <property type="entry name" value="Znf_LIM"/>
</dbReference>
<keyword evidence="1 4" id="KW-0479">Metal-binding</keyword>
<keyword evidence="8" id="KW-1185">Reference proteome</keyword>
<feature type="compositionally biased region" description="Basic and acidic residues" evidence="5">
    <location>
        <begin position="115"/>
        <end position="131"/>
    </location>
</feature>
<dbReference type="PROSITE" id="PS00478">
    <property type="entry name" value="LIM_DOMAIN_1"/>
    <property type="match status" value="1"/>
</dbReference>
<dbReference type="PANTHER" id="PTHR15468:SF2">
    <property type="entry name" value="ZINC FINGER PROTEIN 185"/>
    <property type="match status" value="1"/>
</dbReference>
<evidence type="ECO:0000256" key="2">
    <source>
        <dbReference type="ARBA" id="ARBA00022833"/>
    </source>
</evidence>
<evidence type="ECO:0000313" key="7">
    <source>
        <dbReference type="EMBL" id="KAI2664817.1"/>
    </source>
</evidence>
<feature type="region of interest" description="Disordered" evidence="5">
    <location>
        <begin position="100"/>
        <end position="131"/>
    </location>
</feature>
<reference evidence="7 8" key="1">
    <citation type="submission" date="2022-01" db="EMBL/GenBank/DDBJ databases">
        <title>A high-quality chromosome-level genome assembly of rohu carp, Labeo rohita.</title>
        <authorList>
            <person name="Arick M.A. II"/>
            <person name="Hsu C.-Y."/>
            <person name="Magbanua Z."/>
            <person name="Pechanova O."/>
            <person name="Grover C."/>
            <person name="Miller E."/>
            <person name="Thrash A."/>
            <person name="Ezzel L."/>
            <person name="Alam S."/>
            <person name="Benzie J."/>
            <person name="Hamilton M."/>
            <person name="Karsi A."/>
            <person name="Lawrence M.L."/>
            <person name="Peterson D.G."/>
        </authorList>
    </citation>
    <scope>NUCLEOTIDE SEQUENCE [LARGE SCALE GENOMIC DNA]</scope>
    <source>
        <strain evidence="8">BAU-BD-2019</strain>
        <tissue evidence="7">Blood</tissue>
    </source>
</reference>
<evidence type="ECO:0000259" key="6">
    <source>
        <dbReference type="PROSITE" id="PS50023"/>
    </source>
</evidence>
<dbReference type="CDD" id="cd08368">
    <property type="entry name" value="LIM"/>
    <property type="match status" value="1"/>
</dbReference>
<feature type="compositionally biased region" description="Low complexity" evidence="5">
    <location>
        <begin position="55"/>
        <end position="64"/>
    </location>
</feature>
<feature type="region of interest" description="Disordered" evidence="5">
    <location>
        <begin position="162"/>
        <end position="354"/>
    </location>
</feature>
<keyword evidence="2 4" id="KW-0862">Zinc</keyword>
<feature type="domain" description="LIM zinc-binding" evidence="6">
    <location>
        <begin position="474"/>
        <end position="538"/>
    </location>
</feature>
<dbReference type="SMART" id="SM00132">
    <property type="entry name" value="LIM"/>
    <property type="match status" value="1"/>
</dbReference>
<comment type="caution">
    <text evidence="7">The sequence shown here is derived from an EMBL/GenBank/DDBJ whole genome shotgun (WGS) entry which is preliminary data.</text>
</comment>
<dbReference type="InterPro" id="IPR052621">
    <property type="entry name" value="Cell_Prolif/Cornif_Regul"/>
</dbReference>
<evidence type="ECO:0000256" key="1">
    <source>
        <dbReference type="ARBA" id="ARBA00022723"/>
    </source>
</evidence>
<evidence type="ECO:0000313" key="8">
    <source>
        <dbReference type="Proteomes" id="UP000830375"/>
    </source>
</evidence>
<evidence type="ECO:0000256" key="3">
    <source>
        <dbReference type="ARBA" id="ARBA00023038"/>
    </source>
</evidence>
<proteinExistence type="predicted"/>
<feature type="compositionally biased region" description="Basic and acidic residues" evidence="5">
    <location>
        <begin position="162"/>
        <end position="315"/>
    </location>
</feature>
<protein>
    <submittedName>
        <fullName evidence="7">Zinc finger protein 185</fullName>
    </submittedName>
</protein>
<feature type="compositionally biased region" description="Basic and acidic residues" evidence="5">
    <location>
        <begin position="323"/>
        <end position="354"/>
    </location>
</feature>
<gene>
    <name evidence="7" type="ORF">H4Q32_003116</name>
</gene>
<keyword evidence="3 4" id="KW-0440">LIM domain</keyword>
<dbReference type="PANTHER" id="PTHR15468">
    <property type="entry name" value="ZNF185"/>
    <property type="match status" value="1"/>
</dbReference>
<dbReference type="Proteomes" id="UP000830375">
    <property type="component" value="Unassembled WGS sequence"/>
</dbReference>